<sequence length="402" mass="45385">MAIPDHQRGSALLTVTWFLALIGIIASFLLYRAETEWAAVVNLERNYKFRQLAEEALHDRLALFLADDPQGYDTRQDAWLGDGGRFEERRDGYQITVLVEDEGSKPNINLVSRGFQAVELRELSIDPLLDWRDPDSEPLMDGAEEDDYQALNPPYQPRNGFFSSLEEIKQVKDGAKLYPVLAPEFTVFGKVNPNTISAATFANLLESAGFEKNLAERAANSFTQYRASPNNRFTQISDFERLDGITQADWSRMKPLFQFGGACNLNLARGTGLAVILAEAGYPSGLLAQVVPRQAANPFKSQDEIRRFFLSANKNIAHPEDYFTVISTVVRYRIWVTQGRFQYYLDTVQERFVAGIAKQWRARTLSWRVCLNDEAPEIPQTDTGEQPVQTSGGPNVQARDRD</sequence>
<dbReference type="OrthoDB" id="9181871at2"/>
<feature type="domain" description="T2SS protein K first SAM-like" evidence="12">
    <location>
        <begin position="121"/>
        <end position="187"/>
    </location>
</feature>
<dbReference type="Proteomes" id="UP000295008">
    <property type="component" value="Unassembled WGS sequence"/>
</dbReference>
<evidence type="ECO:0000256" key="1">
    <source>
        <dbReference type="ARBA" id="ARBA00004533"/>
    </source>
</evidence>
<dbReference type="Pfam" id="PF21687">
    <property type="entry name" value="T2SSK_1st"/>
    <property type="match status" value="1"/>
</dbReference>
<evidence type="ECO:0000256" key="4">
    <source>
        <dbReference type="ARBA" id="ARBA00022475"/>
    </source>
</evidence>
<evidence type="ECO:0000256" key="6">
    <source>
        <dbReference type="ARBA" id="ARBA00022692"/>
    </source>
</evidence>
<keyword evidence="9 11" id="KW-0472">Membrane</keyword>
<feature type="transmembrane region" description="Helical" evidence="11">
    <location>
        <begin position="12"/>
        <end position="31"/>
    </location>
</feature>
<reference evidence="13 14" key="1">
    <citation type="submission" date="2019-03" db="EMBL/GenBank/DDBJ databases">
        <title>Genomic Encyclopedia of Type Strains, Phase IV (KMG-IV): sequencing the most valuable type-strain genomes for metagenomic binning, comparative biology and taxonomic classification.</title>
        <authorList>
            <person name="Goeker M."/>
        </authorList>
    </citation>
    <scope>NUCLEOTIDE SEQUENCE [LARGE SCALE GENOMIC DNA]</scope>
    <source>
        <strain evidence="13 14">LX-B</strain>
    </source>
</reference>
<dbReference type="InterPro" id="IPR038072">
    <property type="entry name" value="GspK_central_sf"/>
</dbReference>
<keyword evidence="4" id="KW-1003">Cell membrane</keyword>
<evidence type="ECO:0000256" key="11">
    <source>
        <dbReference type="SAM" id="Phobius"/>
    </source>
</evidence>
<evidence type="ECO:0000256" key="8">
    <source>
        <dbReference type="ARBA" id="ARBA00022989"/>
    </source>
</evidence>
<accession>A0A4R1QLB3</accession>
<dbReference type="RefSeq" id="WP_132018032.1">
    <property type="nucleotide sequence ID" value="NZ_SLUN01000063.1"/>
</dbReference>
<keyword evidence="8 11" id="KW-1133">Transmembrane helix</keyword>
<evidence type="ECO:0000256" key="7">
    <source>
        <dbReference type="ARBA" id="ARBA00022927"/>
    </source>
</evidence>
<dbReference type="AlphaFoldDB" id="A0A4R1QLB3"/>
<feature type="compositionally biased region" description="Polar residues" evidence="10">
    <location>
        <begin position="380"/>
        <end position="394"/>
    </location>
</feature>
<evidence type="ECO:0000313" key="13">
    <source>
        <dbReference type="EMBL" id="TCL54489.1"/>
    </source>
</evidence>
<evidence type="ECO:0000256" key="9">
    <source>
        <dbReference type="ARBA" id="ARBA00023136"/>
    </source>
</evidence>
<dbReference type="Gene3D" id="1.10.40.60">
    <property type="entry name" value="EpsJ-like"/>
    <property type="match status" value="1"/>
</dbReference>
<comment type="subcellular location">
    <subcellularLocation>
        <location evidence="1">Cell inner membrane</location>
    </subcellularLocation>
</comment>
<protein>
    <submittedName>
        <fullName evidence="13">Type II secretory pathway component PulK</fullName>
    </submittedName>
</protein>
<keyword evidence="14" id="KW-1185">Reference proteome</keyword>
<feature type="region of interest" description="Disordered" evidence="10">
    <location>
        <begin position="376"/>
        <end position="402"/>
    </location>
</feature>
<dbReference type="InterPro" id="IPR049031">
    <property type="entry name" value="T2SSK_SAM-like_1st"/>
</dbReference>
<keyword evidence="3" id="KW-0813">Transport</keyword>
<proteinExistence type="inferred from homology"/>
<evidence type="ECO:0000256" key="10">
    <source>
        <dbReference type="SAM" id="MobiDB-lite"/>
    </source>
</evidence>
<keyword evidence="6 11" id="KW-0812">Transmembrane</keyword>
<evidence type="ECO:0000313" key="14">
    <source>
        <dbReference type="Proteomes" id="UP000295008"/>
    </source>
</evidence>
<dbReference type="PANTHER" id="PTHR38831">
    <property type="entry name" value="TYPE II SECRETION SYSTEM PROTEIN K"/>
    <property type="match status" value="1"/>
</dbReference>
<keyword evidence="7" id="KW-0653">Protein transport</keyword>
<organism evidence="13 14">
    <name type="scientific">Hydrogenispora ethanolica</name>
    <dbReference type="NCBI Taxonomy" id="1082276"/>
    <lineage>
        <taxon>Bacteria</taxon>
        <taxon>Bacillati</taxon>
        <taxon>Bacillota</taxon>
        <taxon>Hydrogenispora</taxon>
    </lineage>
</organism>
<dbReference type="GO" id="GO:0009306">
    <property type="term" value="P:protein secretion"/>
    <property type="evidence" value="ECO:0007669"/>
    <property type="project" value="InterPro"/>
</dbReference>
<name>A0A4R1QLB3_HYDET</name>
<comment type="caution">
    <text evidence="13">The sequence shown here is derived from an EMBL/GenBank/DDBJ whole genome shotgun (WGS) entry which is preliminary data.</text>
</comment>
<keyword evidence="5" id="KW-0997">Cell inner membrane</keyword>
<evidence type="ECO:0000259" key="12">
    <source>
        <dbReference type="Pfam" id="PF21687"/>
    </source>
</evidence>
<evidence type="ECO:0000256" key="2">
    <source>
        <dbReference type="ARBA" id="ARBA00007246"/>
    </source>
</evidence>
<dbReference type="SUPFAM" id="SSF158544">
    <property type="entry name" value="GspK insert domain-like"/>
    <property type="match status" value="1"/>
</dbReference>
<evidence type="ECO:0000256" key="3">
    <source>
        <dbReference type="ARBA" id="ARBA00022448"/>
    </source>
</evidence>
<comment type="similarity">
    <text evidence="2">Belongs to the GSP K family.</text>
</comment>
<dbReference type="GO" id="GO:0005886">
    <property type="term" value="C:plasma membrane"/>
    <property type="evidence" value="ECO:0007669"/>
    <property type="project" value="UniProtKB-SubCell"/>
</dbReference>
<dbReference type="EMBL" id="SLUN01000063">
    <property type="protein sequence ID" value="TCL54489.1"/>
    <property type="molecule type" value="Genomic_DNA"/>
</dbReference>
<gene>
    <name evidence="13" type="ORF">EDC14_10636</name>
</gene>
<dbReference type="PANTHER" id="PTHR38831:SF1">
    <property type="entry name" value="TYPE II SECRETION SYSTEM PROTEIN K-RELATED"/>
    <property type="match status" value="1"/>
</dbReference>
<evidence type="ECO:0000256" key="5">
    <source>
        <dbReference type="ARBA" id="ARBA00022519"/>
    </source>
</evidence>
<dbReference type="InterPro" id="IPR005628">
    <property type="entry name" value="GspK"/>
</dbReference>